<evidence type="ECO:0000256" key="7">
    <source>
        <dbReference type="RuleBase" id="RU000417"/>
    </source>
</evidence>
<evidence type="ECO:0000313" key="9">
    <source>
        <dbReference type="Proteomes" id="UP001244427"/>
    </source>
</evidence>
<organism evidence="8 9">
    <name type="scientific">Microbacterium natoriense</name>
    <dbReference type="NCBI Taxonomy" id="284570"/>
    <lineage>
        <taxon>Bacteria</taxon>
        <taxon>Bacillati</taxon>
        <taxon>Actinomycetota</taxon>
        <taxon>Actinomycetes</taxon>
        <taxon>Micrococcales</taxon>
        <taxon>Microbacteriaceae</taxon>
        <taxon>Microbacterium</taxon>
    </lineage>
</organism>
<dbReference type="InterPro" id="IPR050390">
    <property type="entry name" value="C5-Methyltransferase"/>
</dbReference>
<keyword evidence="4" id="KW-0680">Restriction system</keyword>
<evidence type="ECO:0000313" key="8">
    <source>
        <dbReference type="EMBL" id="MDQ0646564.1"/>
    </source>
</evidence>
<dbReference type="Pfam" id="PF00145">
    <property type="entry name" value="DNA_methylase"/>
    <property type="match status" value="1"/>
</dbReference>
<comment type="similarity">
    <text evidence="5 6">Belongs to the class I-like SAM-binding methyltransferase superfamily. C5-methyltransferase family.</text>
</comment>
<protein>
    <recommendedName>
        <fullName evidence="7">Cytosine-specific methyltransferase</fullName>
        <ecNumber evidence="7">2.1.1.37</ecNumber>
    </recommendedName>
</protein>
<comment type="catalytic activity">
    <reaction evidence="7">
        <text>a 2'-deoxycytidine in DNA + S-adenosyl-L-methionine = a 5-methyl-2'-deoxycytidine in DNA + S-adenosyl-L-homocysteine + H(+)</text>
        <dbReference type="Rhea" id="RHEA:13681"/>
        <dbReference type="Rhea" id="RHEA-COMP:11369"/>
        <dbReference type="Rhea" id="RHEA-COMP:11370"/>
        <dbReference type="ChEBI" id="CHEBI:15378"/>
        <dbReference type="ChEBI" id="CHEBI:57856"/>
        <dbReference type="ChEBI" id="CHEBI:59789"/>
        <dbReference type="ChEBI" id="CHEBI:85452"/>
        <dbReference type="ChEBI" id="CHEBI:85454"/>
        <dbReference type="EC" id="2.1.1.37"/>
    </reaction>
</comment>
<evidence type="ECO:0000256" key="1">
    <source>
        <dbReference type="ARBA" id="ARBA00022603"/>
    </source>
</evidence>
<keyword evidence="2 5" id="KW-0808">Transferase</keyword>
<dbReference type="PANTHER" id="PTHR10629:SF52">
    <property type="entry name" value="DNA (CYTOSINE-5)-METHYLTRANSFERASE 1"/>
    <property type="match status" value="1"/>
</dbReference>
<keyword evidence="3 5" id="KW-0949">S-adenosyl-L-methionine</keyword>
<dbReference type="AlphaFoldDB" id="A0AAW8EUH9"/>
<dbReference type="PROSITE" id="PS51679">
    <property type="entry name" value="SAM_MT_C5"/>
    <property type="match status" value="1"/>
</dbReference>
<dbReference type="GO" id="GO:0044027">
    <property type="term" value="P:negative regulation of gene expression via chromosomal CpG island methylation"/>
    <property type="evidence" value="ECO:0007669"/>
    <property type="project" value="TreeGrafter"/>
</dbReference>
<dbReference type="GO" id="GO:0003677">
    <property type="term" value="F:DNA binding"/>
    <property type="evidence" value="ECO:0007669"/>
    <property type="project" value="TreeGrafter"/>
</dbReference>
<evidence type="ECO:0000256" key="6">
    <source>
        <dbReference type="RuleBase" id="RU000416"/>
    </source>
</evidence>
<dbReference type="EC" id="2.1.1.37" evidence="7"/>
<dbReference type="EMBL" id="JAUSXV010000001">
    <property type="protein sequence ID" value="MDQ0646564.1"/>
    <property type="molecule type" value="Genomic_DNA"/>
</dbReference>
<keyword evidence="1 5" id="KW-0489">Methyltransferase</keyword>
<keyword evidence="9" id="KW-1185">Reference proteome</keyword>
<dbReference type="InterPro" id="IPR001525">
    <property type="entry name" value="C5_MeTfrase"/>
</dbReference>
<evidence type="ECO:0000256" key="3">
    <source>
        <dbReference type="ARBA" id="ARBA00022691"/>
    </source>
</evidence>
<dbReference type="InterPro" id="IPR029063">
    <property type="entry name" value="SAM-dependent_MTases_sf"/>
</dbReference>
<evidence type="ECO:0000256" key="4">
    <source>
        <dbReference type="ARBA" id="ARBA00022747"/>
    </source>
</evidence>
<dbReference type="InterPro" id="IPR018117">
    <property type="entry name" value="C5_DNA_meth_AS"/>
</dbReference>
<dbReference type="Proteomes" id="UP001244427">
    <property type="component" value="Unassembled WGS sequence"/>
</dbReference>
<dbReference type="GO" id="GO:0032259">
    <property type="term" value="P:methylation"/>
    <property type="evidence" value="ECO:0007669"/>
    <property type="project" value="UniProtKB-KW"/>
</dbReference>
<dbReference type="Gene3D" id="3.90.120.10">
    <property type="entry name" value="DNA Methylase, subunit A, domain 2"/>
    <property type="match status" value="1"/>
</dbReference>
<dbReference type="PROSITE" id="PS00094">
    <property type="entry name" value="C5_MTASE_1"/>
    <property type="match status" value="1"/>
</dbReference>
<gene>
    <name evidence="8" type="ORF">QFZ53_000760</name>
</gene>
<dbReference type="PRINTS" id="PR00105">
    <property type="entry name" value="C5METTRFRASE"/>
</dbReference>
<name>A0AAW8EUH9_9MICO</name>
<dbReference type="PROSITE" id="PS00095">
    <property type="entry name" value="C5_MTASE_2"/>
    <property type="match status" value="1"/>
</dbReference>
<comment type="caution">
    <text evidence="8">The sequence shown here is derived from an EMBL/GenBank/DDBJ whole genome shotgun (WGS) entry which is preliminary data.</text>
</comment>
<dbReference type="InterPro" id="IPR031303">
    <property type="entry name" value="C5_meth_CS"/>
</dbReference>
<proteinExistence type="inferred from homology"/>
<sequence>MHHPDVRAPTYDNKVPKTPSSGDQILSLVEACAGAGGQSLGLHKAGFKHSIAIEIDETAADTLRSNLEVDVAVGDVADAAVWDPRLYEGVDLFAGGVPCPPFSAAGKQLGTSDERDLFAWAIEQVAVIRPGAVMLENVRGLSAPRFAAYRQRILDRLDELGYVGEWKLLHAADFGVPQLRPRFVLVAMPADEMRYFHWPEPKSGPRVTVGEALHDLMAADGWEYADAWSEMAADIGPTLVGGSKKHGGADLGPTRAKAGWAKLHIDGRGIADSAPNRTSPSFRTVPPRLTIEMAARIQGWQAEDAYEFSGRKTSQYRQIGNAFPPPVARVVGERIRDALKHQSSVRSELPGAMDLHDPVYRALARSDKPLSLDELVQAYTEGSASAVEQRLAAIRRDFELHMLEDGGVTLYRLGQFKGFTGQEDHWRHELVSRFKNRVS</sequence>
<dbReference type="GO" id="GO:0009307">
    <property type="term" value="P:DNA restriction-modification system"/>
    <property type="evidence" value="ECO:0007669"/>
    <property type="project" value="UniProtKB-KW"/>
</dbReference>
<reference evidence="8 9" key="1">
    <citation type="submission" date="2023-07" db="EMBL/GenBank/DDBJ databases">
        <title>Comparative genomics of wheat-associated soil bacteria to identify genetic determinants of phenazine resistance.</title>
        <authorList>
            <person name="Mouncey N."/>
        </authorList>
    </citation>
    <scope>NUCLEOTIDE SEQUENCE [LARGE SCALE GENOMIC DNA]</scope>
    <source>
        <strain evidence="8 9">W4I9-1</strain>
    </source>
</reference>
<dbReference type="Gene3D" id="3.40.50.150">
    <property type="entry name" value="Vaccinia Virus protein VP39"/>
    <property type="match status" value="1"/>
</dbReference>
<dbReference type="NCBIfam" id="TIGR00675">
    <property type="entry name" value="dcm"/>
    <property type="match status" value="1"/>
</dbReference>
<dbReference type="SUPFAM" id="SSF53335">
    <property type="entry name" value="S-adenosyl-L-methionine-dependent methyltransferases"/>
    <property type="match status" value="1"/>
</dbReference>
<feature type="active site" evidence="5">
    <location>
        <position position="99"/>
    </location>
</feature>
<evidence type="ECO:0000256" key="2">
    <source>
        <dbReference type="ARBA" id="ARBA00022679"/>
    </source>
</evidence>
<dbReference type="GO" id="GO:0003886">
    <property type="term" value="F:DNA (cytosine-5-)-methyltransferase activity"/>
    <property type="evidence" value="ECO:0007669"/>
    <property type="project" value="UniProtKB-EC"/>
</dbReference>
<evidence type="ECO:0000256" key="5">
    <source>
        <dbReference type="PROSITE-ProRule" id="PRU01016"/>
    </source>
</evidence>
<dbReference type="PANTHER" id="PTHR10629">
    <property type="entry name" value="CYTOSINE-SPECIFIC METHYLTRANSFERASE"/>
    <property type="match status" value="1"/>
</dbReference>
<accession>A0AAW8EUH9</accession>